<dbReference type="GO" id="GO:0000182">
    <property type="term" value="F:rDNA binding"/>
    <property type="evidence" value="ECO:0007669"/>
    <property type="project" value="TreeGrafter"/>
</dbReference>
<dbReference type="GO" id="GO:0005730">
    <property type="term" value="C:nucleolus"/>
    <property type="evidence" value="ECO:0007669"/>
    <property type="project" value="InterPro"/>
</dbReference>
<keyword evidence="6" id="KW-1185">Reference proteome</keyword>
<gene>
    <name evidence="5" type="ORF">K402DRAFT_455933</name>
</gene>
<feature type="compositionally biased region" description="Acidic residues" evidence="4">
    <location>
        <begin position="763"/>
        <end position="776"/>
    </location>
</feature>
<dbReference type="OrthoDB" id="342531at2759"/>
<dbReference type="InterPro" id="IPR007015">
    <property type="entry name" value="DNA_pol_V/MYBBP1A"/>
</dbReference>
<dbReference type="Proteomes" id="UP000800041">
    <property type="component" value="Unassembled WGS sequence"/>
</dbReference>
<dbReference type="Pfam" id="PF04931">
    <property type="entry name" value="DNA_pol_phi"/>
    <property type="match status" value="1"/>
</dbReference>
<dbReference type="SUPFAM" id="SSF48371">
    <property type="entry name" value="ARM repeat"/>
    <property type="match status" value="1"/>
</dbReference>
<dbReference type="EMBL" id="ML977168">
    <property type="protein sequence ID" value="KAF1984485.1"/>
    <property type="molecule type" value="Genomic_DNA"/>
</dbReference>
<dbReference type="PANTHER" id="PTHR13213">
    <property type="entry name" value="MYB-BINDING PROTEIN 1A FAMILY MEMBER"/>
    <property type="match status" value="1"/>
</dbReference>
<comment type="subcellular location">
    <subcellularLocation>
        <location evidence="1">Nucleus</location>
    </subcellularLocation>
</comment>
<keyword evidence="3" id="KW-0539">Nucleus</keyword>
<dbReference type="InterPro" id="IPR016024">
    <property type="entry name" value="ARM-type_fold"/>
</dbReference>
<organism evidence="5 6">
    <name type="scientific">Aulographum hederae CBS 113979</name>
    <dbReference type="NCBI Taxonomy" id="1176131"/>
    <lineage>
        <taxon>Eukaryota</taxon>
        <taxon>Fungi</taxon>
        <taxon>Dikarya</taxon>
        <taxon>Ascomycota</taxon>
        <taxon>Pezizomycotina</taxon>
        <taxon>Dothideomycetes</taxon>
        <taxon>Pleosporomycetidae</taxon>
        <taxon>Aulographales</taxon>
        <taxon>Aulographaceae</taxon>
    </lineage>
</organism>
<evidence type="ECO:0000256" key="4">
    <source>
        <dbReference type="SAM" id="MobiDB-lite"/>
    </source>
</evidence>
<feature type="compositionally biased region" description="Acidic residues" evidence="4">
    <location>
        <begin position="740"/>
        <end position="754"/>
    </location>
</feature>
<accession>A0A6G1GU83</accession>
<comment type="similarity">
    <text evidence="2">Belongs to the MYBBP1A family.</text>
</comment>
<protein>
    <recommendedName>
        <fullName evidence="7">DNA polymerase V</fullName>
    </recommendedName>
</protein>
<evidence type="ECO:0000313" key="6">
    <source>
        <dbReference type="Proteomes" id="UP000800041"/>
    </source>
</evidence>
<evidence type="ECO:0000256" key="2">
    <source>
        <dbReference type="ARBA" id="ARBA00006809"/>
    </source>
</evidence>
<feature type="region of interest" description="Disordered" evidence="4">
    <location>
        <begin position="998"/>
        <end position="1017"/>
    </location>
</feature>
<feature type="region of interest" description="Disordered" evidence="4">
    <location>
        <begin position="732"/>
        <end position="776"/>
    </location>
</feature>
<feature type="region of interest" description="Disordered" evidence="4">
    <location>
        <begin position="1"/>
        <end position="32"/>
    </location>
</feature>
<reference evidence="5" key="1">
    <citation type="journal article" date="2020" name="Stud. Mycol.">
        <title>101 Dothideomycetes genomes: a test case for predicting lifestyles and emergence of pathogens.</title>
        <authorList>
            <person name="Haridas S."/>
            <person name="Albert R."/>
            <person name="Binder M."/>
            <person name="Bloem J."/>
            <person name="Labutti K."/>
            <person name="Salamov A."/>
            <person name="Andreopoulos B."/>
            <person name="Baker S."/>
            <person name="Barry K."/>
            <person name="Bills G."/>
            <person name="Bluhm B."/>
            <person name="Cannon C."/>
            <person name="Castanera R."/>
            <person name="Culley D."/>
            <person name="Daum C."/>
            <person name="Ezra D."/>
            <person name="Gonzalez J."/>
            <person name="Henrissat B."/>
            <person name="Kuo A."/>
            <person name="Liang C."/>
            <person name="Lipzen A."/>
            <person name="Lutzoni F."/>
            <person name="Magnuson J."/>
            <person name="Mondo S."/>
            <person name="Nolan M."/>
            <person name="Ohm R."/>
            <person name="Pangilinan J."/>
            <person name="Park H.-J."/>
            <person name="Ramirez L."/>
            <person name="Alfaro M."/>
            <person name="Sun H."/>
            <person name="Tritt A."/>
            <person name="Yoshinaga Y."/>
            <person name="Zwiers L.-H."/>
            <person name="Turgeon B."/>
            <person name="Goodwin S."/>
            <person name="Spatafora J."/>
            <person name="Crous P."/>
            <person name="Grigoriev I."/>
        </authorList>
    </citation>
    <scope>NUCLEOTIDE SEQUENCE</scope>
    <source>
        <strain evidence="5">CBS 113979</strain>
    </source>
</reference>
<evidence type="ECO:0000313" key="5">
    <source>
        <dbReference type="EMBL" id="KAF1984485.1"/>
    </source>
</evidence>
<evidence type="ECO:0000256" key="3">
    <source>
        <dbReference type="ARBA" id="ARBA00023242"/>
    </source>
</evidence>
<dbReference type="GO" id="GO:0006355">
    <property type="term" value="P:regulation of DNA-templated transcription"/>
    <property type="evidence" value="ECO:0007669"/>
    <property type="project" value="InterPro"/>
</dbReference>
<dbReference type="PANTHER" id="PTHR13213:SF2">
    <property type="entry name" value="MYB-BINDING PROTEIN 1A"/>
    <property type="match status" value="1"/>
</dbReference>
<sequence length="1017" mass="112308">MGKKRPREKAGALQDNPNAQPAKKSKKIPRTDLKPGSLIEKSLQNLSSAKVNVRIAAAEGLILATFAKESTNIHTVKDVLSKLLQGICSSQKTTRSGFFTALTEFLRQLYESDDQYGLALSISDLIDLVKKQSKLESQNEATDSQIGRVSAYAAIIRSSILFRSEASRQHGTKLLEDLFRLYTKSPSAREESAHLLVGCLKSAKGEARFLSEAVCQLDSNGLSKTPEGVTIWLTISSIEPKAKLPKGVWRHRDPLDSRERESISAILKEASVTGENAKCEATLSHSVNLAWDVVMLHMIQRLEQRKLSTETIIAFSKFWSDLVDVNMCAPSAPFHHKQASILISSKILSTCPNWVLPAIFSPNLMKFLGDQRNNTKQREHNPASIFLHAIEERARISPGDCVVLVSQLLQKDHTNFDQAMKFRVMERILVAADESSLLEISSVLEACLLRSEDRDSKSAATQRRWLADLIVVVVKSRTHIPSVSMDPGVNWLVCTLGILAKAAYLDEDKLDTIPNPNLSSETRSMFHTKLLTCLTHVVSAKSKENNAAYPYLMVNLFKPMLDVAGKTGIVASISDKEVRQLLQSSYSVLASITDAITSSQTDNSLTHQAFRLTMCFSIFQVYSGDVDAASVIEELISSWSPGENSPTYQSDVVSQLTEVTLSFVSRQSAVLRKVGEVVFTSFASNVGRDSLDALLAILQKSENLDGQNELFDADGGAEENDVGNVEIDLDVEVIGGPGNDSEDEASSDEEESEEGSATSSGSDGDEGPAEQESEGDQAELLKFDLLLADALKTGQDGEDDSDEDMDDEQMMALEPHLAKIFKERTKITSRKKENKDAKETILNFKNRVLDLLHIYVKQEHAKPLALDTISPLLRLIRTTTNRQTAEKGFACLKTYFDACKGKELPVPGEGEGIDLELLLAHIHEEASKDGSKMFSIACSRASLFVVRVLVHMDPANYARAVDVYAETQKKWFLDSKSKLQASFFTQWASWSVNSRKREQPWESKDGNTIASGDFNKV</sequence>
<name>A0A6G1GU83_9PEZI</name>
<proteinExistence type="inferred from homology"/>
<dbReference type="AlphaFoldDB" id="A0A6G1GU83"/>
<evidence type="ECO:0000256" key="1">
    <source>
        <dbReference type="ARBA" id="ARBA00004123"/>
    </source>
</evidence>
<evidence type="ECO:0008006" key="7">
    <source>
        <dbReference type="Google" id="ProtNLM"/>
    </source>
</evidence>